<organism evidence="1 2">
    <name type="scientific">Alicyclobacillus fastidiosus</name>
    <dbReference type="NCBI Taxonomy" id="392011"/>
    <lineage>
        <taxon>Bacteria</taxon>
        <taxon>Bacillati</taxon>
        <taxon>Bacillota</taxon>
        <taxon>Bacilli</taxon>
        <taxon>Bacillales</taxon>
        <taxon>Alicyclobacillaceae</taxon>
        <taxon>Alicyclobacillus</taxon>
    </lineage>
</organism>
<comment type="caution">
    <text evidence="1">The sequence shown here is derived from an EMBL/GenBank/DDBJ whole genome shotgun (WGS) entry which is preliminary data.</text>
</comment>
<reference evidence="1 2" key="1">
    <citation type="journal article" date="2024" name="Int. J. Mol. Sci.">
        <title>Exploration of Alicyclobacillus spp. Genome in Search of Antibiotic Resistance.</title>
        <authorList>
            <person name="Bucka-Kolendo J."/>
            <person name="Kiousi D.E."/>
            <person name="Dekowska A."/>
            <person name="Mikolajczuk-Szczyrba A."/>
            <person name="Karadedos D.M."/>
            <person name="Michael P."/>
            <person name="Galanis A."/>
            <person name="Sokolowska B."/>
        </authorList>
    </citation>
    <scope>NUCLEOTIDE SEQUENCE [LARGE SCALE GENOMIC DNA]</scope>
    <source>
        <strain evidence="1 2">KKP 3000</strain>
    </source>
</reference>
<dbReference type="EMBL" id="JBDXSU010000004">
    <property type="protein sequence ID" value="MFB5189894.1"/>
    <property type="molecule type" value="Genomic_DNA"/>
</dbReference>
<name>A0ABV5ACA1_9BACL</name>
<keyword evidence="2" id="KW-1185">Reference proteome</keyword>
<accession>A0ABV5ACA1</accession>
<proteinExistence type="predicted"/>
<sequence>MKKSYHCCATCQHFRIGREAERVYIRCERLGYATQSHFQFSCWNPRVDIVEKMRRQSQDATVTSTGRDDQC</sequence>
<protein>
    <submittedName>
        <fullName evidence="1">Uncharacterized protein</fullName>
    </submittedName>
</protein>
<dbReference type="Proteomes" id="UP001579974">
    <property type="component" value="Unassembled WGS sequence"/>
</dbReference>
<evidence type="ECO:0000313" key="1">
    <source>
        <dbReference type="EMBL" id="MFB5189894.1"/>
    </source>
</evidence>
<gene>
    <name evidence="1" type="ORF">KKP3000_003285</name>
</gene>
<evidence type="ECO:0000313" key="2">
    <source>
        <dbReference type="Proteomes" id="UP001579974"/>
    </source>
</evidence>